<comment type="similarity">
    <text evidence="1">Belongs to the bacterial solute-binding protein 8 family.</text>
</comment>
<dbReference type="PROSITE" id="PS50983">
    <property type="entry name" value="FE_B12_PBP"/>
    <property type="match status" value="1"/>
</dbReference>
<dbReference type="RefSeq" id="WP_307362734.1">
    <property type="nucleotide sequence ID" value="NZ_JAUSXK010000001.1"/>
</dbReference>
<dbReference type="InterPro" id="IPR050902">
    <property type="entry name" value="ABC_Transporter_SBP"/>
</dbReference>
<name>A0ABU0PDF2_9MICO</name>
<keyword evidence="2" id="KW-0732">Signal</keyword>
<sequence>MTSSSSIALRVAGASTLAVAALLATGCGSSVASTPAADAADAQRTSLQNCGREIVVDGAPEAVVGMHPSQTELLLRLGLADRLVGQAQATALALPDDVASLAADVPVLAGLTPPSREDLLAVAPDFVYSPTTYEFTAEQGFASIEQLEGAGAAVYVATGGCFDRRMSGEVADLFIDLENLGEIFAVQDAAAELIDDARSDLAEVAAAIEGVDRLRVAEVYVEGTTLSAIGAGVEHDILTLAGSDAVYSPDQPAFADFFAATITPESLAAERPDAVVFSVHDAEHEAAVRAYLTTTFPDMPAVKEDRLIAVASADMFPGTLGNISVVRQIAEHLYPERF</sequence>
<evidence type="ECO:0000256" key="1">
    <source>
        <dbReference type="ARBA" id="ARBA00008814"/>
    </source>
</evidence>
<protein>
    <submittedName>
        <fullName evidence="4">Iron complex transport system substrate-binding protein</fullName>
    </submittedName>
</protein>
<accession>A0ABU0PDF2</accession>
<dbReference type="Proteomes" id="UP001239085">
    <property type="component" value="Unassembled WGS sequence"/>
</dbReference>
<reference evidence="4 5" key="1">
    <citation type="submission" date="2023-07" db="EMBL/GenBank/DDBJ databases">
        <title>Comparative genomics of wheat-associated soil bacteria to identify genetic determinants of phenazine resistance.</title>
        <authorList>
            <person name="Mouncey N."/>
        </authorList>
    </citation>
    <scope>NUCLEOTIDE SEQUENCE [LARGE SCALE GENOMIC DNA]</scope>
    <source>
        <strain evidence="4 5">W2I7</strain>
    </source>
</reference>
<dbReference type="PANTHER" id="PTHR30535:SF7">
    <property type="entry name" value="IRON(III) DICITRATE-BINDING PROTEIN"/>
    <property type="match status" value="1"/>
</dbReference>
<evidence type="ECO:0000256" key="2">
    <source>
        <dbReference type="SAM" id="SignalP"/>
    </source>
</evidence>
<gene>
    <name evidence="4" type="ORF">QFZ46_002871</name>
</gene>
<evidence type="ECO:0000259" key="3">
    <source>
        <dbReference type="PROSITE" id="PS50983"/>
    </source>
</evidence>
<dbReference type="PANTHER" id="PTHR30535">
    <property type="entry name" value="VITAMIN B12-BINDING PROTEIN"/>
    <property type="match status" value="1"/>
</dbReference>
<evidence type="ECO:0000313" key="4">
    <source>
        <dbReference type="EMBL" id="MDQ0644711.1"/>
    </source>
</evidence>
<proteinExistence type="inferred from homology"/>
<keyword evidence="5" id="KW-1185">Reference proteome</keyword>
<feature type="chain" id="PRO_5046078007" evidence="2">
    <location>
        <begin position="21"/>
        <end position="338"/>
    </location>
</feature>
<feature type="signal peptide" evidence="2">
    <location>
        <begin position="1"/>
        <end position="20"/>
    </location>
</feature>
<dbReference type="InterPro" id="IPR002491">
    <property type="entry name" value="ABC_transptr_periplasmic_BD"/>
</dbReference>
<dbReference type="EMBL" id="JAUSXK010000001">
    <property type="protein sequence ID" value="MDQ0644711.1"/>
    <property type="molecule type" value="Genomic_DNA"/>
</dbReference>
<feature type="domain" description="Fe/B12 periplasmic-binding" evidence="3">
    <location>
        <begin position="62"/>
        <end position="337"/>
    </location>
</feature>
<evidence type="ECO:0000313" key="5">
    <source>
        <dbReference type="Proteomes" id="UP001239085"/>
    </source>
</evidence>
<dbReference type="Gene3D" id="3.40.50.1980">
    <property type="entry name" value="Nitrogenase molybdenum iron protein domain"/>
    <property type="match status" value="2"/>
</dbReference>
<dbReference type="Pfam" id="PF01497">
    <property type="entry name" value="Peripla_BP_2"/>
    <property type="match status" value="1"/>
</dbReference>
<comment type="caution">
    <text evidence="4">The sequence shown here is derived from an EMBL/GenBank/DDBJ whole genome shotgun (WGS) entry which is preliminary data.</text>
</comment>
<organism evidence="4 5">
    <name type="scientific">Microbacterium murale</name>
    <dbReference type="NCBI Taxonomy" id="1081040"/>
    <lineage>
        <taxon>Bacteria</taxon>
        <taxon>Bacillati</taxon>
        <taxon>Actinomycetota</taxon>
        <taxon>Actinomycetes</taxon>
        <taxon>Micrococcales</taxon>
        <taxon>Microbacteriaceae</taxon>
        <taxon>Microbacterium</taxon>
    </lineage>
</organism>
<dbReference type="SUPFAM" id="SSF53807">
    <property type="entry name" value="Helical backbone' metal receptor"/>
    <property type="match status" value="1"/>
</dbReference>